<dbReference type="Pfam" id="PF14060">
    <property type="entry name" value="DUF4252"/>
    <property type="match status" value="1"/>
</dbReference>
<feature type="chain" id="PRO_5022908987" evidence="1">
    <location>
        <begin position="20"/>
        <end position="155"/>
    </location>
</feature>
<accession>A0A5C8GJF9</accession>
<comment type="caution">
    <text evidence="2">The sequence shown here is derived from an EMBL/GenBank/DDBJ whole genome shotgun (WGS) entry which is preliminary data.</text>
</comment>
<sequence length="155" mass="17382">MKVFIIAIALLATSMTGWGQTIDDVFNRFQNQENVTFLNLSKDMIRLGMSSSDDPELVKLSEQIDGMKVLALENSSPSLKKELREAFGKLNFGEYQEVIKVNSEGEKVKILTKGTENEVNSLIIFVLDDEDCTLVKIDGHVNPKEIDKIVESQTK</sequence>
<protein>
    <submittedName>
        <fullName evidence="2">DUF4252 domain-containing protein</fullName>
    </submittedName>
</protein>
<name>A0A5C8GJF9_9BACT</name>
<keyword evidence="1" id="KW-0732">Signal</keyword>
<evidence type="ECO:0000313" key="3">
    <source>
        <dbReference type="Proteomes" id="UP000321612"/>
    </source>
</evidence>
<dbReference type="Proteomes" id="UP000321612">
    <property type="component" value="Unassembled WGS sequence"/>
</dbReference>
<dbReference type="InterPro" id="IPR025348">
    <property type="entry name" value="DUF4252"/>
</dbReference>
<dbReference type="RefSeq" id="WP_130830324.1">
    <property type="nucleotide sequence ID" value="NZ_SDIK01000042.1"/>
</dbReference>
<gene>
    <name evidence="2" type="ORF">ETF27_06040</name>
</gene>
<evidence type="ECO:0000313" key="2">
    <source>
        <dbReference type="EMBL" id="TXJ62122.1"/>
    </source>
</evidence>
<evidence type="ECO:0000256" key="1">
    <source>
        <dbReference type="SAM" id="SignalP"/>
    </source>
</evidence>
<proteinExistence type="predicted"/>
<dbReference type="OrthoDB" id="1072360at2"/>
<feature type="signal peptide" evidence="1">
    <location>
        <begin position="1"/>
        <end position="19"/>
    </location>
</feature>
<dbReference type="AlphaFoldDB" id="A0A5C8GJF9"/>
<keyword evidence="3" id="KW-1185">Reference proteome</keyword>
<reference evidence="3" key="1">
    <citation type="submission" date="2019-05" db="EMBL/GenBank/DDBJ databases">
        <title>Prevotella brunnea sp. nov., isolated from a wound of a patient.</title>
        <authorList>
            <person name="Buhl M."/>
        </authorList>
    </citation>
    <scope>NUCLEOTIDE SEQUENCE [LARGE SCALE GENOMIC DNA]</scope>
    <source>
        <strain evidence="3">A2672</strain>
    </source>
</reference>
<dbReference type="EMBL" id="SDIK01000042">
    <property type="protein sequence ID" value="TXJ62122.1"/>
    <property type="molecule type" value="Genomic_DNA"/>
</dbReference>
<organism evidence="2 3">
    <name type="scientific">Prevotella brunnea</name>
    <dbReference type="NCBI Taxonomy" id="2508867"/>
    <lineage>
        <taxon>Bacteria</taxon>
        <taxon>Pseudomonadati</taxon>
        <taxon>Bacteroidota</taxon>
        <taxon>Bacteroidia</taxon>
        <taxon>Bacteroidales</taxon>
        <taxon>Prevotellaceae</taxon>
        <taxon>Prevotella</taxon>
    </lineage>
</organism>